<reference evidence="1" key="1">
    <citation type="journal article" date="2021" name="Proc. Natl. Acad. Sci. U.S.A.">
        <title>A Catalog of Tens of Thousands of Viruses from Human Metagenomes Reveals Hidden Associations with Chronic Diseases.</title>
        <authorList>
            <person name="Tisza M.J."/>
            <person name="Buck C.B."/>
        </authorList>
    </citation>
    <scope>NUCLEOTIDE SEQUENCE</scope>
    <source>
        <strain evidence="1">CtQ5V6</strain>
    </source>
</reference>
<accession>A0A8S5RQ35</accession>
<dbReference type="EMBL" id="BK059134">
    <property type="protein sequence ID" value="DAE33472.1"/>
    <property type="molecule type" value="Genomic_DNA"/>
</dbReference>
<protein>
    <submittedName>
        <fullName evidence="1">Uncharacterized protein</fullName>
    </submittedName>
</protein>
<proteinExistence type="predicted"/>
<organism evidence="1">
    <name type="scientific">virus sp. ctQ5V6</name>
    <dbReference type="NCBI Taxonomy" id="2825815"/>
    <lineage>
        <taxon>Viruses</taxon>
    </lineage>
</organism>
<name>A0A8S5RQ35_9VIRU</name>
<sequence length="58" mass="6433">MYDSVDSLKDVLSERLYNDISDKIRDGICDVQEAAFIAGFACCAKFLTNGKTDLLPNE</sequence>
<evidence type="ECO:0000313" key="1">
    <source>
        <dbReference type="EMBL" id="DAE33472.1"/>
    </source>
</evidence>